<proteinExistence type="predicted"/>
<gene>
    <name evidence="1" type="ORF">GCM10010987_35430</name>
</gene>
<evidence type="ECO:0000313" key="1">
    <source>
        <dbReference type="EMBL" id="GGI25649.1"/>
    </source>
</evidence>
<organism evidence="1 2">
    <name type="scientific">Bradyrhizobium guangdongense</name>
    <dbReference type="NCBI Taxonomy" id="1325090"/>
    <lineage>
        <taxon>Bacteria</taxon>
        <taxon>Pseudomonadati</taxon>
        <taxon>Pseudomonadota</taxon>
        <taxon>Alphaproteobacteria</taxon>
        <taxon>Hyphomicrobiales</taxon>
        <taxon>Nitrobacteraceae</taxon>
        <taxon>Bradyrhizobium</taxon>
    </lineage>
</organism>
<reference evidence="1" key="1">
    <citation type="journal article" date="2014" name="Int. J. Syst. Evol. Microbiol.">
        <title>Complete genome sequence of Corynebacterium casei LMG S-19264T (=DSM 44701T), isolated from a smear-ripened cheese.</title>
        <authorList>
            <consortium name="US DOE Joint Genome Institute (JGI-PGF)"/>
            <person name="Walter F."/>
            <person name="Albersmeier A."/>
            <person name="Kalinowski J."/>
            <person name="Ruckert C."/>
        </authorList>
    </citation>
    <scope>NUCLEOTIDE SEQUENCE</scope>
    <source>
        <strain evidence="1">CGMCC 1.15034</strain>
    </source>
</reference>
<dbReference type="EMBL" id="BMHC01000007">
    <property type="protein sequence ID" value="GGI25649.1"/>
    <property type="molecule type" value="Genomic_DNA"/>
</dbReference>
<protein>
    <submittedName>
        <fullName evidence="1">Uncharacterized protein</fullName>
    </submittedName>
</protein>
<sequence>MPHQSKRLKSRAKRRSFCTFEILRFSGNEAQGLWLLAFDSRSVDGFVFGASYPALKNLIS</sequence>
<dbReference type="Proteomes" id="UP000625079">
    <property type="component" value="Unassembled WGS sequence"/>
</dbReference>
<reference evidence="1" key="2">
    <citation type="submission" date="2022-12" db="EMBL/GenBank/DDBJ databases">
        <authorList>
            <person name="Sun Q."/>
            <person name="Zhou Y."/>
        </authorList>
    </citation>
    <scope>NUCLEOTIDE SEQUENCE</scope>
    <source>
        <strain evidence="1">CGMCC 1.15034</strain>
    </source>
</reference>
<dbReference type="AlphaFoldDB" id="A0AA88B8X5"/>
<name>A0AA88B8X5_9BRAD</name>
<accession>A0AA88B8X5</accession>
<evidence type="ECO:0000313" key="2">
    <source>
        <dbReference type="Proteomes" id="UP000625079"/>
    </source>
</evidence>
<comment type="caution">
    <text evidence="1">The sequence shown here is derived from an EMBL/GenBank/DDBJ whole genome shotgun (WGS) entry which is preliminary data.</text>
</comment>